<dbReference type="OrthoDB" id="4217976at2"/>
<dbReference type="AlphaFoldDB" id="C6WG32"/>
<gene>
    <name evidence="7" type="ordered locus">Amir_5989</name>
</gene>
<dbReference type="eggNOG" id="COG5553">
    <property type="taxonomic scope" value="Bacteria"/>
</dbReference>
<dbReference type="Pfam" id="PF05995">
    <property type="entry name" value="CDO_I"/>
    <property type="match status" value="1"/>
</dbReference>
<dbReference type="STRING" id="446462.Amir_5989"/>
<evidence type="ECO:0000256" key="4">
    <source>
        <dbReference type="ARBA" id="ARBA00023002"/>
    </source>
</evidence>
<keyword evidence="2 6" id="KW-0479">Metal-binding</keyword>
<keyword evidence="3 7" id="KW-0223">Dioxygenase</keyword>
<dbReference type="PANTHER" id="PTHR12918:SF1">
    <property type="entry name" value="CYSTEINE DIOXYGENASE TYPE 1"/>
    <property type="match status" value="1"/>
</dbReference>
<dbReference type="RefSeq" id="WP_015804681.1">
    <property type="nucleotide sequence ID" value="NC_013093.1"/>
</dbReference>
<dbReference type="Gene3D" id="2.60.120.10">
    <property type="entry name" value="Jelly Rolls"/>
    <property type="match status" value="1"/>
</dbReference>
<dbReference type="SUPFAM" id="SSF51182">
    <property type="entry name" value="RmlC-like cupins"/>
    <property type="match status" value="1"/>
</dbReference>
<evidence type="ECO:0000256" key="3">
    <source>
        <dbReference type="ARBA" id="ARBA00022964"/>
    </source>
</evidence>
<evidence type="ECO:0000313" key="7">
    <source>
        <dbReference type="EMBL" id="ACU39796.1"/>
    </source>
</evidence>
<dbReference type="InterPro" id="IPR011051">
    <property type="entry name" value="RmlC_Cupin_sf"/>
</dbReference>
<accession>C6WG32</accession>
<evidence type="ECO:0000256" key="6">
    <source>
        <dbReference type="PIRSR" id="PIRSR610300-51"/>
    </source>
</evidence>
<sequence>MFAVPENTIALPETRVVPHPVRVALAFAARRERWAHLLRYDPDHRFATLVEGSGDQEVWLMSWLPGQRTDLHDHGLTSGAFTVVSGSLTEVVGSGASQALHHLRAGQSRVFGPDYAHQVRNDGTDPAVTLHVYRDGGRTMRPVRYTPIPETPATS</sequence>
<dbReference type="InterPro" id="IPR014710">
    <property type="entry name" value="RmlC-like_jellyroll"/>
</dbReference>
<keyword evidence="8" id="KW-1185">Reference proteome</keyword>
<dbReference type="GO" id="GO:0016702">
    <property type="term" value="F:oxidoreductase activity, acting on single donors with incorporation of molecular oxygen, incorporation of two atoms of oxygen"/>
    <property type="evidence" value="ECO:0007669"/>
    <property type="project" value="InterPro"/>
</dbReference>
<dbReference type="EMBL" id="CP001630">
    <property type="protein sequence ID" value="ACU39796.1"/>
    <property type="molecule type" value="Genomic_DNA"/>
</dbReference>
<evidence type="ECO:0000313" key="8">
    <source>
        <dbReference type="Proteomes" id="UP000002213"/>
    </source>
</evidence>
<keyword evidence="5 6" id="KW-0408">Iron</keyword>
<proteinExistence type="inferred from homology"/>
<evidence type="ECO:0000256" key="2">
    <source>
        <dbReference type="ARBA" id="ARBA00022723"/>
    </source>
</evidence>
<evidence type="ECO:0000256" key="5">
    <source>
        <dbReference type="ARBA" id="ARBA00023004"/>
    </source>
</evidence>
<feature type="binding site" evidence="6">
    <location>
        <position position="72"/>
    </location>
    <ligand>
        <name>Fe cation</name>
        <dbReference type="ChEBI" id="CHEBI:24875"/>
        <note>catalytic</note>
    </ligand>
</feature>
<dbReference type="PANTHER" id="PTHR12918">
    <property type="entry name" value="CYSTEINE DIOXYGENASE"/>
    <property type="match status" value="1"/>
</dbReference>
<keyword evidence="4" id="KW-0560">Oxidoreductase</keyword>
<comment type="similarity">
    <text evidence="1">Belongs to the cysteine dioxygenase family.</text>
</comment>
<dbReference type="KEGG" id="ami:Amir_5989"/>
<protein>
    <submittedName>
        <fullName evidence="7">Cysteine dioxygenase type I</fullName>
    </submittedName>
</protein>
<feature type="binding site" evidence="6">
    <location>
        <position position="117"/>
    </location>
    <ligand>
        <name>Fe cation</name>
        <dbReference type="ChEBI" id="CHEBI:24875"/>
        <note>catalytic</note>
    </ligand>
</feature>
<feature type="binding site" evidence="6">
    <location>
        <position position="74"/>
    </location>
    <ligand>
        <name>Fe cation</name>
        <dbReference type="ChEBI" id="CHEBI:24875"/>
        <note>catalytic</note>
    </ligand>
</feature>
<dbReference type="GO" id="GO:0008198">
    <property type="term" value="F:ferrous iron binding"/>
    <property type="evidence" value="ECO:0007669"/>
    <property type="project" value="TreeGrafter"/>
</dbReference>
<dbReference type="Proteomes" id="UP000002213">
    <property type="component" value="Chromosome"/>
</dbReference>
<evidence type="ECO:0000256" key="1">
    <source>
        <dbReference type="ARBA" id="ARBA00006622"/>
    </source>
</evidence>
<dbReference type="CDD" id="cd10548">
    <property type="entry name" value="cupin_CDO"/>
    <property type="match status" value="1"/>
</dbReference>
<reference evidence="7 8" key="1">
    <citation type="journal article" date="2009" name="Stand. Genomic Sci.">
        <title>Complete genome sequence of Actinosynnema mirum type strain (101).</title>
        <authorList>
            <person name="Land M."/>
            <person name="Lapidus A."/>
            <person name="Mayilraj S."/>
            <person name="Chen F."/>
            <person name="Copeland A."/>
            <person name="Del Rio T.G."/>
            <person name="Nolan M."/>
            <person name="Lucas S."/>
            <person name="Tice H."/>
            <person name="Cheng J.F."/>
            <person name="Chertkov O."/>
            <person name="Bruce D."/>
            <person name="Goodwin L."/>
            <person name="Pitluck S."/>
            <person name="Rohde M."/>
            <person name="Goker M."/>
            <person name="Pati A."/>
            <person name="Ivanova N."/>
            <person name="Mavromatis K."/>
            <person name="Chen A."/>
            <person name="Palaniappan K."/>
            <person name="Hauser L."/>
            <person name="Chang Y.J."/>
            <person name="Jeffries C.C."/>
            <person name="Brettin T."/>
            <person name="Detter J.C."/>
            <person name="Han C."/>
            <person name="Chain P."/>
            <person name="Tindall B.J."/>
            <person name="Bristow J."/>
            <person name="Eisen J.A."/>
            <person name="Markowitz V."/>
            <person name="Hugenholtz P."/>
            <person name="Kyrpides N.C."/>
            <person name="Klenk H.P."/>
        </authorList>
    </citation>
    <scope>NUCLEOTIDE SEQUENCE [LARGE SCALE GENOMIC DNA]</scope>
    <source>
        <strain evidence="8">ATCC 29888 / DSM 43827 / JCM 3225 / NBRC 14064 / NCIMB 13271 / NRRL B-12336 / IMRU 3971 / 101</strain>
    </source>
</reference>
<dbReference type="HOGENOM" id="CLU_102185_0_0_11"/>
<dbReference type="InterPro" id="IPR010300">
    <property type="entry name" value="CDO_1"/>
</dbReference>
<name>C6WG32_ACTMD</name>
<organism evidence="7 8">
    <name type="scientific">Actinosynnema mirum (strain ATCC 29888 / DSM 43827 / JCM 3225 / NBRC 14064 / NCIMB 13271 / NRRL B-12336 / IMRU 3971 / 101)</name>
    <dbReference type="NCBI Taxonomy" id="446462"/>
    <lineage>
        <taxon>Bacteria</taxon>
        <taxon>Bacillati</taxon>
        <taxon>Actinomycetota</taxon>
        <taxon>Actinomycetes</taxon>
        <taxon>Pseudonocardiales</taxon>
        <taxon>Pseudonocardiaceae</taxon>
        <taxon>Actinosynnema</taxon>
    </lineage>
</organism>